<dbReference type="AlphaFoldDB" id="A0A4C1X9P8"/>
<keyword evidence="2" id="KW-1185">Reference proteome</keyword>
<dbReference type="EMBL" id="BGZK01000790">
    <property type="protein sequence ID" value="GBP60538.1"/>
    <property type="molecule type" value="Genomic_DNA"/>
</dbReference>
<gene>
    <name evidence="1" type="ORF">EVAR_97791_1</name>
</gene>
<comment type="caution">
    <text evidence="1">The sequence shown here is derived from an EMBL/GenBank/DDBJ whole genome shotgun (WGS) entry which is preliminary data.</text>
</comment>
<name>A0A4C1X9P8_EUMVA</name>
<accession>A0A4C1X9P8</accession>
<dbReference type="SUPFAM" id="SSF53098">
    <property type="entry name" value="Ribonuclease H-like"/>
    <property type="match status" value="1"/>
</dbReference>
<dbReference type="OrthoDB" id="6624020at2759"/>
<evidence type="ECO:0000313" key="1">
    <source>
        <dbReference type="EMBL" id="GBP60538.1"/>
    </source>
</evidence>
<proteinExistence type="predicted"/>
<dbReference type="InterPro" id="IPR012337">
    <property type="entry name" value="RNaseH-like_sf"/>
</dbReference>
<dbReference type="Proteomes" id="UP000299102">
    <property type="component" value="Unassembled WGS sequence"/>
</dbReference>
<organism evidence="1 2">
    <name type="scientific">Eumeta variegata</name>
    <name type="common">Bagworm moth</name>
    <name type="synonym">Eumeta japonica</name>
    <dbReference type="NCBI Taxonomy" id="151549"/>
    <lineage>
        <taxon>Eukaryota</taxon>
        <taxon>Metazoa</taxon>
        <taxon>Ecdysozoa</taxon>
        <taxon>Arthropoda</taxon>
        <taxon>Hexapoda</taxon>
        <taxon>Insecta</taxon>
        <taxon>Pterygota</taxon>
        <taxon>Neoptera</taxon>
        <taxon>Endopterygota</taxon>
        <taxon>Lepidoptera</taxon>
        <taxon>Glossata</taxon>
        <taxon>Ditrysia</taxon>
        <taxon>Tineoidea</taxon>
        <taxon>Psychidae</taxon>
        <taxon>Oiketicinae</taxon>
        <taxon>Eumeta</taxon>
    </lineage>
</organism>
<sequence length="213" mass="24428">MVALQRAIQRVKNGKDGLVNIVSDSKSSLEVRAHARIVGNEHADELARSTALTKKTAVEYDRYPLLHAKKVIRAASLEEWQQRYAEGSTGEITKRFFPRVEQAYRVLRDIDMTYQVVQTLTGHGGFAPQYLFRFRLRDSPHCACDPAIIQDVLHVLGDCDMFLRERAALEAEIGIQISVRYFPEILNDARNRDKFIRYCVDIADRCNKMNRDA</sequence>
<reference evidence="1 2" key="1">
    <citation type="journal article" date="2019" name="Commun. Biol.">
        <title>The bagworm genome reveals a unique fibroin gene that provides high tensile strength.</title>
        <authorList>
            <person name="Kono N."/>
            <person name="Nakamura H."/>
            <person name="Ohtoshi R."/>
            <person name="Tomita M."/>
            <person name="Numata K."/>
            <person name="Arakawa K."/>
        </authorList>
    </citation>
    <scope>NUCLEOTIDE SEQUENCE [LARGE SCALE GENOMIC DNA]</scope>
</reference>
<protein>
    <submittedName>
        <fullName evidence="1">Retrovirus-related Pol polyprotein from type-1 retrotransposable element R1 3</fullName>
    </submittedName>
</protein>
<evidence type="ECO:0000313" key="2">
    <source>
        <dbReference type="Proteomes" id="UP000299102"/>
    </source>
</evidence>